<protein>
    <submittedName>
        <fullName evidence="2">Uncharacterized protein</fullName>
    </submittedName>
</protein>
<keyword evidence="1" id="KW-0812">Transmembrane</keyword>
<accession>A0AAE9YPM8</accession>
<dbReference type="KEGG" id="tact:SG35_018005"/>
<reference evidence="2 3" key="1">
    <citation type="journal article" date="2015" name="Genome Announc.">
        <title>Draft Genome Sequences of Marine Isolates of Thalassomonas viridans and Thalassomonas actiniarum.</title>
        <authorList>
            <person name="Olonade I."/>
            <person name="van Zyl L.J."/>
            <person name="Trindade M."/>
        </authorList>
    </citation>
    <scope>NUCLEOTIDE SEQUENCE [LARGE SCALE GENOMIC DNA]</scope>
    <source>
        <strain evidence="2 3">A5K-106</strain>
    </source>
</reference>
<evidence type="ECO:0000313" key="3">
    <source>
        <dbReference type="Proteomes" id="UP000032568"/>
    </source>
</evidence>
<dbReference type="Proteomes" id="UP000032568">
    <property type="component" value="Chromosome"/>
</dbReference>
<keyword evidence="3" id="KW-1185">Reference proteome</keyword>
<dbReference type="AlphaFoldDB" id="A0AAE9YPM8"/>
<dbReference type="EMBL" id="CP059735">
    <property type="protein sequence ID" value="WDD97226.1"/>
    <property type="molecule type" value="Genomic_DNA"/>
</dbReference>
<proteinExistence type="predicted"/>
<gene>
    <name evidence="2" type="ORF">SG35_018005</name>
</gene>
<dbReference type="RefSeq" id="WP_044833952.1">
    <property type="nucleotide sequence ID" value="NZ_CP059735.1"/>
</dbReference>
<evidence type="ECO:0000313" key="2">
    <source>
        <dbReference type="EMBL" id="WDD97226.1"/>
    </source>
</evidence>
<name>A0AAE9YPM8_9GAMM</name>
<evidence type="ECO:0000256" key="1">
    <source>
        <dbReference type="SAM" id="Phobius"/>
    </source>
</evidence>
<reference evidence="2 3" key="2">
    <citation type="journal article" date="2022" name="Mar. Drugs">
        <title>Bioassay-Guided Fractionation Leads to the Detection of Cholic Acid Generated by the Rare Thalassomonas sp.</title>
        <authorList>
            <person name="Pheiffer F."/>
            <person name="Schneider Y.K."/>
            <person name="Hansen E.H."/>
            <person name="Andersen J.H."/>
            <person name="Isaksson J."/>
            <person name="Busche T."/>
            <person name="R C."/>
            <person name="Kalinowski J."/>
            <person name="Zyl L.V."/>
            <person name="Trindade M."/>
        </authorList>
    </citation>
    <scope>NUCLEOTIDE SEQUENCE [LARGE SCALE GENOMIC DNA]</scope>
    <source>
        <strain evidence="2 3">A5K-106</strain>
    </source>
</reference>
<sequence>MTVIAIYLIFLVFTLIAIKLIQWARKQSRAAYAFGAVTQMFLPDPYVQRTIAVVQENKAPVKKQKEHDGELKD</sequence>
<feature type="transmembrane region" description="Helical" evidence="1">
    <location>
        <begin position="6"/>
        <end position="24"/>
    </location>
</feature>
<keyword evidence="1" id="KW-1133">Transmembrane helix</keyword>
<organism evidence="2 3">
    <name type="scientific">Thalassomonas actiniarum</name>
    <dbReference type="NCBI Taxonomy" id="485447"/>
    <lineage>
        <taxon>Bacteria</taxon>
        <taxon>Pseudomonadati</taxon>
        <taxon>Pseudomonadota</taxon>
        <taxon>Gammaproteobacteria</taxon>
        <taxon>Alteromonadales</taxon>
        <taxon>Colwelliaceae</taxon>
        <taxon>Thalassomonas</taxon>
    </lineage>
</organism>
<keyword evidence="1" id="KW-0472">Membrane</keyword>